<dbReference type="CDD" id="cd07067">
    <property type="entry name" value="HP_PGM_like"/>
    <property type="match status" value="1"/>
</dbReference>
<proteinExistence type="predicted"/>
<dbReference type="PANTHER" id="PTHR48100">
    <property type="entry name" value="BROAD-SPECIFICITY PHOSPHATASE YOR283W-RELATED"/>
    <property type="match status" value="1"/>
</dbReference>
<dbReference type="SUPFAM" id="SSF53254">
    <property type="entry name" value="Phosphoglycerate mutase-like"/>
    <property type="match status" value="1"/>
</dbReference>
<dbReference type="InterPro" id="IPR050275">
    <property type="entry name" value="PGM_Phosphatase"/>
</dbReference>
<protein>
    <submittedName>
        <fullName evidence="2">Histidine phosphatase family protein</fullName>
    </submittedName>
</protein>
<feature type="binding site" evidence="1">
    <location>
        <begin position="20"/>
        <end position="21"/>
    </location>
    <ligand>
        <name>substrate</name>
    </ligand>
</feature>
<evidence type="ECO:0000313" key="3">
    <source>
        <dbReference type="Proteomes" id="UP000431092"/>
    </source>
</evidence>
<dbReference type="SMART" id="SM00855">
    <property type="entry name" value="PGAM"/>
    <property type="match status" value="1"/>
</dbReference>
<dbReference type="InterPro" id="IPR001345">
    <property type="entry name" value="PG/BPGM_mutase_AS"/>
</dbReference>
<feature type="binding site" evidence="1">
    <location>
        <position position="66"/>
    </location>
    <ligand>
        <name>substrate</name>
    </ligand>
</feature>
<comment type="caution">
    <text evidence="2">The sequence shown here is derived from an EMBL/GenBank/DDBJ whole genome shotgun (WGS) entry which is preliminary data.</text>
</comment>
<dbReference type="GO" id="GO:0005737">
    <property type="term" value="C:cytoplasm"/>
    <property type="evidence" value="ECO:0007669"/>
    <property type="project" value="TreeGrafter"/>
</dbReference>
<dbReference type="Gene3D" id="3.40.50.1240">
    <property type="entry name" value="Phosphoglycerate mutase-like"/>
    <property type="match status" value="1"/>
</dbReference>
<dbReference type="PROSITE" id="PS00175">
    <property type="entry name" value="PG_MUTASE"/>
    <property type="match status" value="1"/>
</dbReference>
<dbReference type="EMBL" id="WLVL01000003">
    <property type="protein sequence ID" value="MTB70505.1"/>
    <property type="molecule type" value="Genomic_DNA"/>
</dbReference>
<evidence type="ECO:0000313" key="2">
    <source>
        <dbReference type="EMBL" id="MTB70505.1"/>
    </source>
</evidence>
<name>A0A6I3IFF3_9MICO</name>
<organism evidence="2 3">
    <name type="scientific">Arsenicicoccus cauae</name>
    <dbReference type="NCBI Taxonomy" id="2663847"/>
    <lineage>
        <taxon>Bacteria</taxon>
        <taxon>Bacillati</taxon>
        <taxon>Actinomycetota</taxon>
        <taxon>Actinomycetes</taxon>
        <taxon>Micrococcales</taxon>
        <taxon>Intrasporangiaceae</taxon>
        <taxon>Arsenicicoccus</taxon>
    </lineage>
</organism>
<reference evidence="2 3" key="1">
    <citation type="submission" date="2019-11" db="EMBL/GenBank/DDBJ databases">
        <title>Whole genome sequencing identifies a novel species of the genus Arsenicicoccus isolated from human blood.</title>
        <authorList>
            <person name="Jeong J.H."/>
            <person name="Kweon O.J."/>
            <person name="Kim H.R."/>
            <person name="Kim T.-H."/>
            <person name="Ha S.-M."/>
            <person name="Lee M.-K."/>
        </authorList>
    </citation>
    <scope>NUCLEOTIDE SEQUENCE [LARGE SCALE GENOMIC DNA]</scope>
    <source>
        <strain evidence="2 3">MKL-02</strain>
    </source>
</reference>
<sequence>MDLFVIRHGQSENNKLYAETGSRAGRTPDSELSELGHEQARRLAEAVREDRSHLDVEVLHTALTHRCLQTVAPLADALGLEPIGRTDLGEVGGLYAAHPATGVRRPYPGLSTQEMHDIAPSLTLPADVEQGSEWDGGFEEEHAEAQRRAAAVLDDLASRHGDRTKIGILTHQHFGQLLIGAAVGIGEAGRKFELSNSSVTALRHEDGEWRVLWVNRVRHLDSDQINA</sequence>
<dbReference type="Proteomes" id="UP000431092">
    <property type="component" value="Unassembled WGS sequence"/>
</dbReference>
<feature type="binding site" evidence="1">
    <location>
        <begin position="7"/>
        <end position="14"/>
    </location>
    <ligand>
        <name>substrate</name>
    </ligand>
</feature>
<dbReference type="InterPro" id="IPR013078">
    <property type="entry name" value="His_Pase_superF_clade-1"/>
</dbReference>
<dbReference type="GO" id="GO:0016791">
    <property type="term" value="F:phosphatase activity"/>
    <property type="evidence" value="ECO:0007669"/>
    <property type="project" value="TreeGrafter"/>
</dbReference>
<dbReference type="PANTHER" id="PTHR48100:SF62">
    <property type="entry name" value="GLUCOSYL-3-PHOSPHOGLYCERATE PHOSPHATASE"/>
    <property type="match status" value="1"/>
</dbReference>
<dbReference type="Pfam" id="PF00300">
    <property type="entry name" value="His_Phos_1"/>
    <property type="match status" value="1"/>
</dbReference>
<accession>A0A6I3IFF3</accession>
<dbReference type="RefSeq" id="WP_154591884.1">
    <property type="nucleotide sequence ID" value="NZ_WLVL01000003.1"/>
</dbReference>
<keyword evidence="3" id="KW-1185">Reference proteome</keyword>
<dbReference type="AlphaFoldDB" id="A0A6I3IFF3"/>
<gene>
    <name evidence="2" type="ORF">GGG17_00610</name>
</gene>
<dbReference type="InterPro" id="IPR029033">
    <property type="entry name" value="His_PPase_superfam"/>
</dbReference>
<evidence type="ECO:0000256" key="1">
    <source>
        <dbReference type="PIRSR" id="PIRSR613078-2"/>
    </source>
</evidence>